<dbReference type="Gramene" id="EFJ32223">
    <property type="protein sequence ID" value="EFJ32223"/>
    <property type="gene ID" value="SELMODRAFT_168165"/>
</dbReference>
<dbReference type="PANTHER" id="PTHR48437">
    <property type="entry name" value="INITIATOR BINDING DOMAIN-CONTAINING PROTEIN"/>
    <property type="match status" value="1"/>
</dbReference>
<keyword evidence="4" id="KW-0472">Membrane</keyword>
<organism evidence="7">
    <name type="scientific">Selaginella moellendorffii</name>
    <name type="common">Spikemoss</name>
    <dbReference type="NCBI Taxonomy" id="88036"/>
    <lineage>
        <taxon>Eukaryota</taxon>
        <taxon>Viridiplantae</taxon>
        <taxon>Streptophyta</taxon>
        <taxon>Embryophyta</taxon>
        <taxon>Tracheophyta</taxon>
        <taxon>Lycopodiopsida</taxon>
        <taxon>Selaginellales</taxon>
        <taxon>Selaginellaceae</taxon>
        <taxon>Selaginella</taxon>
    </lineage>
</organism>
<dbReference type="InParanoid" id="D8R5W5"/>
<keyword evidence="7" id="KW-1185">Reference proteome</keyword>
<keyword evidence="1" id="KW-0328">Glycosyltransferase</keyword>
<sequence>MRKDRVRRIVALVIVLNLIQLGYFFLHRSIEQQNPDRDEQLPPKARVHSYVVKKWSLVESYSPWLPADRSSSHSCEAFFGNGFSDLRRVVDHSGSYGGSFRCYHSDALKTSVCEGTKMVMHASRISMTAGGEEIDAVIGREEQEELPVFQVGAFELQVPDEADGKALVEGGRLDEVIARGHGGNRHGLRSLVESIRTVSSKSSRCSEVITKPTLFVTRFEYANLFHTVTDWYSSYASSRVVGLEERPMVVFLDGHCKSPMDDGWEAFFSGVKYAKHFGDNVCFDRAVFVPLGYETALFKFLGTGLACTGSSPAEVDASKTARLREFGEIFSAALSGSNSTEENRSDVIQVLLIRREDYLAHPRHSGKPESRLANEEELYKAMVDWASKRNSVAGARRKITVFNGLFAHMRLAEQIKAVKSSSIIVGVHGAGLTHIVFARPGTSVVEMLSPLFMRPHYMFISQWMGLDYHSIVMDDATVDCNQVLRHLDKVMAKLT</sequence>
<evidence type="ECO:0000256" key="2">
    <source>
        <dbReference type="ARBA" id="ARBA00022679"/>
    </source>
</evidence>
<evidence type="ECO:0000259" key="5">
    <source>
        <dbReference type="Pfam" id="PF04577"/>
    </source>
</evidence>
<dbReference type="InterPro" id="IPR007657">
    <property type="entry name" value="Glycosyltransferase_61"/>
</dbReference>
<dbReference type="Pfam" id="PF04577">
    <property type="entry name" value="Glyco_transf_61"/>
    <property type="match status" value="1"/>
</dbReference>
<reference evidence="6 7" key="1">
    <citation type="journal article" date="2011" name="Science">
        <title>The Selaginella genome identifies genetic changes associated with the evolution of vascular plants.</title>
        <authorList>
            <person name="Banks J.A."/>
            <person name="Nishiyama T."/>
            <person name="Hasebe M."/>
            <person name="Bowman J.L."/>
            <person name="Gribskov M."/>
            <person name="dePamphilis C."/>
            <person name="Albert V.A."/>
            <person name="Aono N."/>
            <person name="Aoyama T."/>
            <person name="Ambrose B.A."/>
            <person name="Ashton N.W."/>
            <person name="Axtell M.J."/>
            <person name="Barker E."/>
            <person name="Barker M.S."/>
            <person name="Bennetzen J.L."/>
            <person name="Bonawitz N.D."/>
            <person name="Chapple C."/>
            <person name="Cheng C."/>
            <person name="Correa L.G."/>
            <person name="Dacre M."/>
            <person name="DeBarry J."/>
            <person name="Dreyer I."/>
            <person name="Elias M."/>
            <person name="Engstrom E.M."/>
            <person name="Estelle M."/>
            <person name="Feng L."/>
            <person name="Finet C."/>
            <person name="Floyd S.K."/>
            <person name="Frommer W.B."/>
            <person name="Fujita T."/>
            <person name="Gramzow L."/>
            <person name="Gutensohn M."/>
            <person name="Harholt J."/>
            <person name="Hattori M."/>
            <person name="Heyl A."/>
            <person name="Hirai T."/>
            <person name="Hiwatashi Y."/>
            <person name="Ishikawa M."/>
            <person name="Iwata M."/>
            <person name="Karol K.G."/>
            <person name="Koehler B."/>
            <person name="Kolukisaoglu U."/>
            <person name="Kubo M."/>
            <person name="Kurata T."/>
            <person name="Lalonde S."/>
            <person name="Li K."/>
            <person name="Li Y."/>
            <person name="Litt A."/>
            <person name="Lyons E."/>
            <person name="Manning G."/>
            <person name="Maruyama T."/>
            <person name="Michael T.P."/>
            <person name="Mikami K."/>
            <person name="Miyazaki S."/>
            <person name="Morinaga S."/>
            <person name="Murata T."/>
            <person name="Mueller-Roeber B."/>
            <person name="Nelson D.R."/>
            <person name="Obara M."/>
            <person name="Oguri Y."/>
            <person name="Olmstead R.G."/>
            <person name="Onodera N."/>
            <person name="Petersen B.L."/>
            <person name="Pils B."/>
            <person name="Prigge M."/>
            <person name="Rensing S.A."/>
            <person name="Riano-Pachon D.M."/>
            <person name="Roberts A.W."/>
            <person name="Sato Y."/>
            <person name="Scheller H.V."/>
            <person name="Schulz B."/>
            <person name="Schulz C."/>
            <person name="Shakirov E.V."/>
            <person name="Shibagaki N."/>
            <person name="Shinohara N."/>
            <person name="Shippen D.E."/>
            <person name="Soerensen I."/>
            <person name="Sotooka R."/>
            <person name="Sugimoto N."/>
            <person name="Sugita M."/>
            <person name="Sumikawa N."/>
            <person name="Tanurdzic M."/>
            <person name="Theissen G."/>
            <person name="Ulvskov P."/>
            <person name="Wakazuki S."/>
            <person name="Weng J.K."/>
            <person name="Willats W.W."/>
            <person name="Wipf D."/>
            <person name="Wolf P.G."/>
            <person name="Yang L."/>
            <person name="Zimmer A.D."/>
            <person name="Zhu Q."/>
            <person name="Mitros T."/>
            <person name="Hellsten U."/>
            <person name="Loque D."/>
            <person name="Otillar R."/>
            <person name="Salamov A."/>
            <person name="Schmutz J."/>
            <person name="Shapiro H."/>
            <person name="Lindquist E."/>
            <person name="Lucas S."/>
            <person name="Rokhsar D."/>
            <person name="Grigoriev I.V."/>
        </authorList>
    </citation>
    <scope>NUCLEOTIDE SEQUENCE [LARGE SCALE GENOMIC DNA]</scope>
</reference>
<dbReference type="GO" id="GO:0018279">
    <property type="term" value="P:protein N-linked glycosylation via asparagine"/>
    <property type="evidence" value="ECO:0007669"/>
    <property type="project" value="EnsemblPlants"/>
</dbReference>
<dbReference type="GO" id="GO:0031204">
    <property type="term" value="P:post-translational protein targeting to membrane, translocation"/>
    <property type="evidence" value="ECO:0000318"/>
    <property type="project" value="GO_Central"/>
</dbReference>
<dbReference type="PANTHER" id="PTHR48437:SF1">
    <property type="entry name" value="INITIATOR BINDING DOMAIN-CONTAINING PROTEIN"/>
    <property type="match status" value="1"/>
</dbReference>
<name>D8R5W5_SELML</name>
<dbReference type="Proteomes" id="UP000001514">
    <property type="component" value="Unassembled WGS sequence"/>
</dbReference>
<dbReference type="KEGG" id="smo:SELMODRAFT_168165"/>
<evidence type="ECO:0000313" key="6">
    <source>
        <dbReference type="EMBL" id="EFJ32223.1"/>
    </source>
</evidence>
<dbReference type="EMBL" id="GL377572">
    <property type="protein sequence ID" value="EFJ32223.1"/>
    <property type="molecule type" value="Genomic_DNA"/>
</dbReference>
<feature type="domain" description="Glycosyltransferase 61 catalytic" evidence="5">
    <location>
        <begin position="356"/>
        <end position="445"/>
    </location>
</feature>
<keyword evidence="4" id="KW-0812">Transmembrane</keyword>
<dbReference type="STRING" id="88036.D8R5W5"/>
<dbReference type="GO" id="GO:0050513">
    <property type="term" value="F:glycoprotein 2-beta-D-xylosyltransferase activity"/>
    <property type="evidence" value="ECO:0007669"/>
    <property type="project" value="EnsemblPlants"/>
</dbReference>
<evidence type="ECO:0000313" key="7">
    <source>
        <dbReference type="Proteomes" id="UP000001514"/>
    </source>
</evidence>
<dbReference type="FunCoup" id="D8R5W5">
    <property type="interactions" value="2077"/>
</dbReference>
<keyword evidence="2 6" id="KW-0808">Transferase</keyword>
<dbReference type="GO" id="GO:0006487">
    <property type="term" value="P:protein N-linked glycosylation"/>
    <property type="evidence" value="ECO:0000318"/>
    <property type="project" value="GO_Central"/>
</dbReference>
<dbReference type="OMA" id="FIRREDY"/>
<protein>
    <submittedName>
        <fullName evidence="6">Glycoprotein beta-1,2-xylosyltransferase</fullName>
    </submittedName>
</protein>
<evidence type="ECO:0000256" key="3">
    <source>
        <dbReference type="ARBA" id="ARBA00023180"/>
    </source>
</evidence>
<dbReference type="AlphaFoldDB" id="D8R5W5"/>
<gene>
    <name evidence="6" type="primary">XylT</name>
    <name evidence="6" type="ORF">SELMODRAFT_168165</name>
</gene>
<dbReference type="GO" id="GO:0035252">
    <property type="term" value="F:UDP-xylosyltransferase activity"/>
    <property type="evidence" value="ECO:0000318"/>
    <property type="project" value="GO_Central"/>
</dbReference>
<dbReference type="OrthoDB" id="529273at2759"/>
<dbReference type="InterPro" id="IPR049625">
    <property type="entry name" value="Glyco_transf_61_cat"/>
</dbReference>
<accession>D8R5W5</accession>
<proteinExistence type="predicted"/>
<dbReference type="HOGENOM" id="CLU_026674_0_0_1"/>
<keyword evidence="4" id="KW-1133">Transmembrane helix</keyword>
<evidence type="ECO:0000256" key="1">
    <source>
        <dbReference type="ARBA" id="ARBA00022676"/>
    </source>
</evidence>
<dbReference type="GO" id="GO:0000139">
    <property type="term" value="C:Golgi membrane"/>
    <property type="evidence" value="ECO:0000318"/>
    <property type="project" value="GO_Central"/>
</dbReference>
<dbReference type="GO" id="GO:0048367">
    <property type="term" value="P:shoot system development"/>
    <property type="evidence" value="ECO:0007669"/>
    <property type="project" value="EnsemblPlants"/>
</dbReference>
<dbReference type="eggNOG" id="KOG4698">
    <property type="taxonomic scope" value="Eukaryota"/>
</dbReference>
<keyword evidence="3" id="KW-0325">Glycoprotein</keyword>
<dbReference type="GO" id="GO:0005797">
    <property type="term" value="C:Golgi medial cisterna"/>
    <property type="evidence" value="ECO:0007669"/>
    <property type="project" value="EnsemblPlants"/>
</dbReference>
<evidence type="ECO:0000256" key="4">
    <source>
        <dbReference type="SAM" id="Phobius"/>
    </source>
</evidence>
<feature type="transmembrane region" description="Helical" evidence="4">
    <location>
        <begin position="9"/>
        <end position="26"/>
    </location>
</feature>